<evidence type="ECO:0000313" key="2">
    <source>
        <dbReference type="Proteomes" id="UP001162030"/>
    </source>
</evidence>
<dbReference type="Pfam" id="PF13528">
    <property type="entry name" value="Glyco_trans_1_3"/>
    <property type="match status" value="1"/>
</dbReference>
<sequence>MKVFYGVQATGNGHITRARVLAPKLKEAGAEVTYLFTGRPWEKLFEMDIFGDYQWRAGLTFETKAGGMRYLKTAFRNNLATFVRDVKTLDLSPYDVVISDFEPVTAWAARLQGIKTVGIGHQYAFAYDIPKAGADILGRLVLRYFAPVTVALGVHWHHFHHPILPPIIETEFEPAEVQPDKIVVYLPFEDVNQVVRLLKPFRHHQFHIYSSTMADERHPRPGHIQIKPLSRKGFQRDFAEAAGVICNSGFELTSEALHLGKKLLVKPLRGQMEQLSNALALEVLQLGQVMQSLDGHTIEVWLQQSRATQVSYPDVGRAIVDWLMQGDLRVDKSWVDGIWNRVHKIEA</sequence>
<dbReference type="SUPFAM" id="SSF53756">
    <property type="entry name" value="UDP-Glycosyltransferase/glycogen phosphorylase"/>
    <property type="match status" value="1"/>
</dbReference>
<organism evidence="1 2">
    <name type="scientific">Methylocaldum szegediense</name>
    <dbReference type="NCBI Taxonomy" id="73780"/>
    <lineage>
        <taxon>Bacteria</taxon>
        <taxon>Pseudomonadati</taxon>
        <taxon>Pseudomonadota</taxon>
        <taxon>Gammaproteobacteria</taxon>
        <taxon>Methylococcales</taxon>
        <taxon>Methylococcaceae</taxon>
        <taxon>Methylocaldum</taxon>
    </lineage>
</organism>
<dbReference type="RefSeq" id="WP_026609039.1">
    <property type="nucleotide sequence ID" value="NZ_OX458333.1"/>
</dbReference>
<proteinExistence type="predicted"/>
<evidence type="ECO:0008006" key="3">
    <source>
        <dbReference type="Google" id="ProtNLM"/>
    </source>
</evidence>
<reference evidence="1 2" key="1">
    <citation type="submission" date="2023-03" db="EMBL/GenBank/DDBJ databases">
        <authorList>
            <person name="Pearce D."/>
        </authorList>
    </citation>
    <scope>NUCLEOTIDE SEQUENCE [LARGE SCALE GENOMIC DNA]</scope>
    <source>
        <strain evidence="1">Msz</strain>
    </source>
</reference>
<keyword evidence="2" id="KW-1185">Reference proteome</keyword>
<protein>
    <recommendedName>
        <fullName evidence="3">Glycosyltransferase</fullName>
    </recommendedName>
</protein>
<dbReference type="InterPro" id="IPR005262">
    <property type="entry name" value="MJ1255-like"/>
</dbReference>
<dbReference type="Proteomes" id="UP001162030">
    <property type="component" value="Chromosome"/>
</dbReference>
<name>A0ABM9HZH7_9GAMM</name>
<dbReference type="EMBL" id="OX458333">
    <property type="protein sequence ID" value="CAI8789781.1"/>
    <property type="molecule type" value="Genomic_DNA"/>
</dbReference>
<dbReference type="NCBIfam" id="TIGR00661">
    <property type="entry name" value="MJ1255"/>
    <property type="match status" value="1"/>
</dbReference>
<accession>A0ABM9HZH7</accession>
<gene>
    <name evidence="1" type="ORF">MSZNOR_1380</name>
</gene>
<evidence type="ECO:0000313" key="1">
    <source>
        <dbReference type="EMBL" id="CAI8789781.1"/>
    </source>
</evidence>